<proteinExistence type="predicted"/>
<dbReference type="InterPro" id="IPR056406">
    <property type="entry name" value="THD_CWZF3/5/7"/>
</dbReference>
<comment type="caution">
    <text evidence="3">The sequence shown here is derived from an EMBL/GenBank/DDBJ whole genome shotgun (WGS) entry which is preliminary data.</text>
</comment>
<accession>A0ABD1GWL0</accession>
<dbReference type="Pfam" id="PF24756">
    <property type="entry name" value="THD_CWZF3-5-7"/>
    <property type="match status" value="1"/>
</dbReference>
<feature type="region of interest" description="Disordered" evidence="1">
    <location>
        <begin position="92"/>
        <end position="117"/>
    </location>
</feature>
<keyword evidence="4" id="KW-1185">Reference proteome</keyword>
<evidence type="ECO:0000256" key="1">
    <source>
        <dbReference type="SAM" id="MobiDB-lite"/>
    </source>
</evidence>
<dbReference type="AlphaFoldDB" id="A0ABD1GWL0"/>
<dbReference type="Proteomes" id="UP001567538">
    <property type="component" value="Unassembled WGS sequence"/>
</dbReference>
<sequence length="117" mass="13234">MLYLWRNNWKHGATTPVRAHHSLAKDVNSAIEAAKKSQDAFAAAHVELKKFQNRDAIDSIKRVIDFSFQDVEELLRLVWLALNSINHQGLCGNRDESRYARSSIPGATESGEQKENT</sequence>
<dbReference type="InterPro" id="IPR055300">
    <property type="entry name" value="CWZF3/5/7"/>
</dbReference>
<evidence type="ECO:0000259" key="2">
    <source>
        <dbReference type="Pfam" id="PF24756"/>
    </source>
</evidence>
<dbReference type="EMBL" id="JBEAFC010000007">
    <property type="protein sequence ID" value="KAL1548482.1"/>
    <property type="molecule type" value="Genomic_DNA"/>
</dbReference>
<reference evidence="3 4" key="1">
    <citation type="submission" date="2024-06" db="EMBL/GenBank/DDBJ databases">
        <title>A chromosome level genome sequence of Diviner's sage (Salvia divinorum).</title>
        <authorList>
            <person name="Ford S.A."/>
            <person name="Ro D.-K."/>
            <person name="Ness R.W."/>
            <person name="Phillips M.A."/>
        </authorList>
    </citation>
    <scope>NUCLEOTIDE SEQUENCE [LARGE SCALE GENOMIC DNA]</scope>
    <source>
        <strain evidence="3">SAF-2024a</strain>
        <tissue evidence="3">Leaf</tissue>
    </source>
</reference>
<dbReference type="PANTHER" id="PTHR46524:SF12">
    <property type="entry name" value="CW-TYPE DOMAIN-CONTAINING PROTEIN"/>
    <property type="match status" value="1"/>
</dbReference>
<protein>
    <submittedName>
        <fullName evidence="3">Cysteine-tryptophan domain-containing zinc finger protein 3-like isoform X2</fullName>
    </submittedName>
</protein>
<gene>
    <name evidence="3" type="ORF">AAHA92_16709</name>
</gene>
<evidence type="ECO:0000313" key="3">
    <source>
        <dbReference type="EMBL" id="KAL1548482.1"/>
    </source>
</evidence>
<feature type="domain" description="CWZF3/5/7 THD" evidence="2">
    <location>
        <begin position="24"/>
        <end position="87"/>
    </location>
</feature>
<name>A0ABD1GWL0_SALDI</name>
<dbReference type="PANTHER" id="PTHR46524">
    <property type="entry name" value="CW-TYPE ZINC FINGER"/>
    <property type="match status" value="1"/>
</dbReference>
<evidence type="ECO:0000313" key="4">
    <source>
        <dbReference type="Proteomes" id="UP001567538"/>
    </source>
</evidence>
<organism evidence="3 4">
    <name type="scientific">Salvia divinorum</name>
    <name type="common">Maria pastora</name>
    <name type="synonym">Diviner's sage</name>
    <dbReference type="NCBI Taxonomy" id="28513"/>
    <lineage>
        <taxon>Eukaryota</taxon>
        <taxon>Viridiplantae</taxon>
        <taxon>Streptophyta</taxon>
        <taxon>Embryophyta</taxon>
        <taxon>Tracheophyta</taxon>
        <taxon>Spermatophyta</taxon>
        <taxon>Magnoliopsida</taxon>
        <taxon>eudicotyledons</taxon>
        <taxon>Gunneridae</taxon>
        <taxon>Pentapetalae</taxon>
        <taxon>asterids</taxon>
        <taxon>lamiids</taxon>
        <taxon>Lamiales</taxon>
        <taxon>Lamiaceae</taxon>
        <taxon>Nepetoideae</taxon>
        <taxon>Mentheae</taxon>
        <taxon>Salviinae</taxon>
        <taxon>Salvia</taxon>
        <taxon>Salvia subgen. Calosphace</taxon>
    </lineage>
</organism>